<dbReference type="AlphaFoldDB" id="A0A1I3BRS1"/>
<dbReference type="PROSITE" id="PS51782">
    <property type="entry name" value="LYSM"/>
    <property type="match status" value="1"/>
</dbReference>
<dbReference type="OrthoDB" id="9815939at2"/>
<evidence type="ECO:0000313" key="5">
    <source>
        <dbReference type="Proteomes" id="UP000533017"/>
    </source>
</evidence>
<dbReference type="STRING" id="504797.SAMN05421678_12631"/>
<dbReference type="InterPro" id="IPR036779">
    <property type="entry name" value="LysM_dom_sf"/>
</dbReference>
<evidence type="ECO:0000313" key="3">
    <source>
        <dbReference type="EMBL" id="SFH64995.1"/>
    </source>
</evidence>
<evidence type="ECO:0000259" key="1">
    <source>
        <dbReference type="PROSITE" id="PS51782"/>
    </source>
</evidence>
<accession>A0A1I3BRS1</accession>
<evidence type="ECO:0000313" key="2">
    <source>
        <dbReference type="EMBL" id="NYH83758.1"/>
    </source>
</evidence>
<dbReference type="Proteomes" id="UP000533017">
    <property type="component" value="Unassembled WGS sequence"/>
</dbReference>
<organism evidence="3 4">
    <name type="scientific">Actinopolymorpha cephalotaxi</name>
    <dbReference type="NCBI Taxonomy" id="504797"/>
    <lineage>
        <taxon>Bacteria</taxon>
        <taxon>Bacillati</taxon>
        <taxon>Actinomycetota</taxon>
        <taxon>Actinomycetes</taxon>
        <taxon>Propionibacteriales</taxon>
        <taxon>Actinopolymorphaceae</taxon>
        <taxon>Actinopolymorpha</taxon>
    </lineage>
</organism>
<protein>
    <submittedName>
        <fullName evidence="3">LysM domain-containing protein</fullName>
    </submittedName>
    <submittedName>
        <fullName evidence="2">Nucleoid-associated protein YgaU</fullName>
    </submittedName>
</protein>
<gene>
    <name evidence="2" type="ORF">FHR37_002609</name>
    <name evidence="3" type="ORF">SAMN05421678_12631</name>
</gene>
<dbReference type="Pfam" id="PF01476">
    <property type="entry name" value="LysM"/>
    <property type="match status" value="1"/>
</dbReference>
<dbReference type="Proteomes" id="UP000199052">
    <property type="component" value="Unassembled WGS sequence"/>
</dbReference>
<dbReference type="Pfam" id="PF19266">
    <property type="entry name" value="CIS_tube"/>
    <property type="match status" value="1"/>
</dbReference>
<reference evidence="2 5" key="2">
    <citation type="submission" date="2020-07" db="EMBL/GenBank/DDBJ databases">
        <title>Sequencing the genomes of 1000 actinobacteria strains.</title>
        <authorList>
            <person name="Klenk H.-P."/>
        </authorList>
    </citation>
    <scope>NUCLEOTIDE SEQUENCE [LARGE SCALE GENOMIC DNA]</scope>
    <source>
        <strain evidence="2 5">DSM 45117</strain>
    </source>
</reference>
<feature type="domain" description="LysM" evidence="1">
    <location>
        <begin position="174"/>
        <end position="222"/>
    </location>
</feature>
<proteinExistence type="predicted"/>
<dbReference type="EMBL" id="JACBZA010000001">
    <property type="protein sequence ID" value="NYH83758.1"/>
    <property type="molecule type" value="Genomic_DNA"/>
</dbReference>
<keyword evidence="5" id="KW-1185">Reference proteome</keyword>
<dbReference type="RefSeq" id="WP_092890166.1">
    <property type="nucleotide sequence ID" value="NZ_FOOI01000026.1"/>
</dbReference>
<evidence type="ECO:0000313" key="4">
    <source>
        <dbReference type="Proteomes" id="UP000199052"/>
    </source>
</evidence>
<sequence length="227" mass="24872">MALARAQFYRLPSPGATEGGKRLKVQFNPTDYTLTKTNQLAEIGVPGLDSPILQFVRGQTETMKLDLFFDATEEGTGPQVKAVTEKTDDFYDLVKIDNNTHAPPILLFTWGGTAFPGRIRNGFKCVCSSVTQKYTFFSETGLPLRATLSVELKEYKTLTEQLQQLNLKSSDHTKSDVVGARDTIASVAQRAYGGTGSDWRRIAEANGIDDPSAIPPGAILRIPRGDQ</sequence>
<reference evidence="3 4" key="1">
    <citation type="submission" date="2016-10" db="EMBL/GenBank/DDBJ databases">
        <authorList>
            <person name="de Groot N.N."/>
        </authorList>
    </citation>
    <scope>NUCLEOTIDE SEQUENCE [LARGE SCALE GENOMIC DNA]</scope>
    <source>
        <strain evidence="3 4">CPCC 202808</strain>
    </source>
</reference>
<dbReference type="Gene3D" id="3.10.350.10">
    <property type="entry name" value="LysM domain"/>
    <property type="match status" value="1"/>
</dbReference>
<dbReference type="EMBL" id="FOOI01000026">
    <property type="protein sequence ID" value="SFH64995.1"/>
    <property type="molecule type" value="Genomic_DNA"/>
</dbReference>
<name>A0A1I3BRS1_9ACTN</name>
<dbReference type="InterPro" id="IPR018392">
    <property type="entry name" value="LysM"/>
</dbReference>
<dbReference type="InterPro" id="IPR045361">
    <property type="entry name" value="CIS_tube_prot_N"/>
</dbReference>